<dbReference type="Pfam" id="PF03372">
    <property type="entry name" value="Exo_endo_phos"/>
    <property type="match status" value="1"/>
</dbReference>
<dbReference type="SUPFAM" id="SSF56219">
    <property type="entry name" value="DNase I-like"/>
    <property type="match status" value="1"/>
</dbReference>
<dbReference type="InterPro" id="IPR036691">
    <property type="entry name" value="Endo/exonu/phosph_ase_sf"/>
</dbReference>
<keyword evidence="3" id="KW-0378">Hydrolase</keyword>
<dbReference type="GO" id="GO:0004519">
    <property type="term" value="F:endonuclease activity"/>
    <property type="evidence" value="ECO:0007669"/>
    <property type="project" value="UniProtKB-KW"/>
</dbReference>
<reference evidence="4" key="1">
    <citation type="submission" date="2016-10" db="EMBL/GenBank/DDBJ databases">
        <authorList>
            <person name="Varghese N."/>
            <person name="Submissions S."/>
        </authorList>
    </citation>
    <scope>NUCLEOTIDE SEQUENCE [LARGE SCALE GENOMIC DNA]</scope>
    <source>
        <strain evidence="4">DSM 22361</strain>
    </source>
</reference>
<organism evidence="3 4">
    <name type="scientific">Sphingobacterium lactis</name>
    <dbReference type="NCBI Taxonomy" id="797291"/>
    <lineage>
        <taxon>Bacteria</taxon>
        <taxon>Pseudomonadati</taxon>
        <taxon>Bacteroidota</taxon>
        <taxon>Sphingobacteriia</taxon>
        <taxon>Sphingobacteriales</taxon>
        <taxon>Sphingobacteriaceae</taxon>
        <taxon>Sphingobacterium</taxon>
    </lineage>
</organism>
<dbReference type="RefSeq" id="WP_103905750.1">
    <property type="nucleotide sequence ID" value="NZ_CP049246.1"/>
</dbReference>
<feature type="chain" id="PRO_5009288436" evidence="1">
    <location>
        <begin position="33"/>
        <end position="311"/>
    </location>
</feature>
<feature type="domain" description="Endonuclease/exonuclease/phosphatase" evidence="2">
    <location>
        <begin position="45"/>
        <end position="299"/>
    </location>
</feature>
<dbReference type="InterPro" id="IPR006311">
    <property type="entry name" value="TAT_signal"/>
</dbReference>
<gene>
    <name evidence="3" type="ORF">SAMN05421877_10489</name>
</gene>
<name>A0A1H5WLZ1_9SPHI</name>
<dbReference type="EMBL" id="FNUT01000004">
    <property type="protein sequence ID" value="SEG00280.1"/>
    <property type="molecule type" value="Genomic_DNA"/>
</dbReference>
<evidence type="ECO:0000259" key="2">
    <source>
        <dbReference type="Pfam" id="PF03372"/>
    </source>
</evidence>
<dbReference type="PANTHER" id="PTHR12121">
    <property type="entry name" value="CARBON CATABOLITE REPRESSOR PROTEIN 4"/>
    <property type="match status" value="1"/>
</dbReference>
<keyword evidence="3" id="KW-0255">Endonuclease</keyword>
<dbReference type="Gene3D" id="3.60.10.10">
    <property type="entry name" value="Endonuclease/exonuclease/phosphatase"/>
    <property type="match status" value="1"/>
</dbReference>
<dbReference type="AlphaFoldDB" id="A0A1H5WLZ1"/>
<evidence type="ECO:0000313" key="4">
    <source>
        <dbReference type="Proteomes" id="UP000236731"/>
    </source>
</evidence>
<dbReference type="PROSITE" id="PS51318">
    <property type="entry name" value="TAT"/>
    <property type="match status" value="1"/>
</dbReference>
<dbReference type="PANTHER" id="PTHR12121:SF36">
    <property type="entry name" value="ENDONUCLEASE_EXONUCLEASE_PHOSPHATASE DOMAIN-CONTAINING PROTEIN"/>
    <property type="match status" value="1"/>
</dbReference>
<keyword evidence="1" id="KW-0732">Signal</keyword>
<keyword evidence="3" id="KW-0269">Exonuclease</keyword>
<dbReference type="Proteomes" id="UP000236731">
    <property type="component" value="Unassembled WGS sequence"/>
</dbReference>
<dbReference type="OrthoDB" id="9793162at2"/>
<dbReference type="GO" id="GO:0000175">
    <property type="term" value="F:3'-5'-RNA exonuclease activity"/>
    <property type="evidence" value="ECO:0007669"/>
    <property type="project" value="TreeGrafter"/>
</dbReference>
<dbReference type="InterPro" id="IPR050410">
    <property type="entry name" value="CCR4/nocturin_mRNA_transcr"/>
</dbReference>
<protein>
    <submittedName>
        <fullName evidence="3">Metal-dependent hydrolase, endonuclease/exonuclease/phosphatase family</fullName>
    </submittedName>
</protein>
<feature type="signal peptide" evidence="1">
    <location>
        <begin position="1"/>
        <end position="32"/>
    </location>
</feature>
<keyword evidence="3" id="KW-0540">Nuclease</keyword>
<accession>A0A1H5WLZ1</accession>
<dbReference type="CDD" id="cd09083">
    <property type="entry name" value="EEP-1"/>
    <property type="match status" value="1"/>
</dbReference>
<evidence type="ECO:0000313" key="3">
    <source>
        <dbReference type="EMBL" id="SEG00280.1"/>
    </source>
</evidence>
<evidence type="ECO:0000256" key="1">
    <source>
        <dbReference type="SAM" id="SignalP"/>
    </source>
</evidence>
<dbReference type="InterPro" id="IPR005135">
    <property type="entry name" value="Endo/exonuclease/phosphatase"/>
</dbReference>
<proteinExistence type="predicted"/>
<keyword evidence="4" id="KW-1185">Reference proteome</keyword>
<sequence>MKKIEHNPRRTFLKNLGLVAALPLLGTWEAHAGHAVKDRSQLVVLTCNIRVDLPEDAAKGLGWADRREACLSVIKKQQADIIGFQEVLRGQFMDLKEQLSDYMAFGFDGPEMDAFKEGYHGIAKNPIFFSKKRFELRTAGAYWLSETPLKAGSLSWGSARARNASYVRLYDKVAKRELRLTNLHLDHVSNEAKEGQIRVVLEEAAQYQVDFPQLLTGDFNVGIDSKVYQDIIQAGWVDSYAAVYPGQKPEGTTHGFKGEDPERKKKSKKIDFIFMKGPWEALSSQIIKDSYRGKLPSDHYFVRTNLAYRTT</sequence>